<dbReference type="PANTHER" id="PTHR46236:SF35">
    <property type="entry name" value="MATH DOMAIN-CONTAINING PROTEIN"/>
    <property type="match status" value="1"/>
</dbReference>
<dbReference type="InterPro" id="IPR050804">
    <property type="entry name" value="MCC"/>
</dbReference>
<proteinExistence type="predicted"/>
<organism evidence="4 5">
    <name type="scientific">Rubroshorea leprosula</name>
    <dbReference type="NCBI Taxonomy" id="152421"/>
    <lineage>
        <taxon>Eukaryota</taxon>
        <taxon>Viridiplantae</taxon>
        <taxon>Streptophyta</taxon>
        <taxon>Embryophyta</taxon>
        <taxon>Tracheophyta</taxon>
        <taxon>Spermatophyta</taxon>
        <taxon>Magnoliopsida</taxon>
        <taxon>eudicotyledons</taxon>
        <taxon>Gunneridae</taxon>
        <taxon>Pentapetalae</taxon>
        <taxon>rosids</taxon>
        <taxon>malvids</taxon>
        <taxon>Malvales</taxon>
        <taxon>Dipterocarpaceae</taxon>
        <taxon>Rubroshorea</taxon>
    </lineage>
</organism>
<evidence type="ECO:0000259" key="3">
    <source>
        <dbReference type="PROSITE" id="PS50144"/>
    </source>
</evidence>
<keyword evidence="1 2" id="KW-0175">Coiled coil</keyword>
<dbReference type="Gene3D" id="2.60.210.10">
    <property type="entry name" value="Apoptosis, Tumor Necrosis Factor Receptor Associated Protein 2, Chain A"/>
    <property type="match status" value="1"/>
</dbReference>
<protein>
    <recommendedName>
        <fullName evidence="3">MATH domain-containing protein</fullName>
    </recommendedName>
</protein>
<dbReference type="AlphaFoldDB" id="A0AAV5KD25"/>
<feature type="domain" description="MATH" evidence="3">
    <location>
        <begin position="6"/>
        <end position="131"/>
    </location>
</feature>
<reference evidence="4 5" key="1">
    <citation type="journal article" date="2021" name="Commun. Biol.">
        <title>The genome of Shorea leprosula (Dipterocarpaceae) highlights the ecological relevance of drought in aseasonal tropical rainforests.</title>
        <authorList>
            <person name="Ng K.K.S."/>
            <person name="Kobayashi M.J."/>
            <person name="Fawcett J.A."/>
            <person name="Hatakeyama M."/>
            <person name="Paape T."/>
            <person name="Ng C.H."/>
            <person name="Ang C.C."/>
            <person name="Tnah L.H."/>
            <person name="Lee C.T."/>
            <person name="Nishiyama T."/>
            <person name="Sese J."/>
            <person name="O'Brien M.J."/>
            <person name="Copetti D."/>
            <person name="Mohd Noor M.I."/>
            <person name="Ong R.C."/>
            <person name="Putra M."/>
            <person name="Sireger I.Z."/>
            <person name="Indrioko S."/>
            <person name="Kosugi Y."/>
            <person name="Izuno A."/>
            <person name="Isagi Y."/>
            <person name="Lee S.L."/>
            <person name="Shimizu K.K."/>
        </authorList>
    </citation>
    <scope>NUCLEOTIDE SEQUENCE [LARGE SCALE GENOMIC DNA]</scope>
    <source>
        <strain evidence="4">214</strain>
    </source>
</reference>
<comment type="caution">
    <text evidence="4">The sequence shown here is derived from an EMBL/GenBank/DDBJ whole genome shotgun (WGS) entry which is preliminary data.</text>
</comment>
<name>A0AAV5KD25_9ROSI</name>
<dbReference type="EMBL" id="BPVZ01000060">
    <property type="protein sequence ID" value="GKV22507.1"/>
    <property type="molecule type" value="Genomic_DNA"/>
</dbReference>
<gene>
    <name evidence="4" type="ORF">SLEP1_g32372</name>
</gene>
<evidence type="ECO:0000256" key="1">
    <source>
        <dbReference type="ARBA" id="ARBA00023054"/>
    </source>
</evidence>
<accession>A0AAV5KD25</accession>
<sequence length="379" mass="43453">MSAVGDIKFTWKIKNFSKLDSPKLYSKVFSLEDYKWRILMFPKGNKVEHLSIFLEVAESETLPSGWSRNAEFSVTVVNQIDNKSSVREGAEHKFNAQEKDWGFSKFIPLEELHDLGKGYLVEDTCIIKANVTVFSDESHGSNKEASATKSSTKEDIDAFFVDLDSEISSSNNPSSKHVVEIAVRVIRNALNMDPADLNDPGRISKIKTSFDVLSSFDDCSVLTAEQKEELLAMKEKFVDLPERAARAAKDRNLCTHKAFVKVTLGCKLERCLIEFKKAKQETKHQEQQIATLQEQVNSLLAQIDEARKKRDNISSKQKEMFELSKDLKAELDVLEKRWPEYEAKMKAAEEEEEIVRTEWQKMKQFVSSLNKPFYLRLLY</sequence>
<feature type="coiled-coil region" evidence="2">
    <location>
        <begin position="268"/>
        <end position="351"/>
    </location>
</feature>
<dbReference type="InterPro" id="IPR008974">
    <property type="entry name" value="TRAF-like"/>
</dbReference>
<evidence type="ECO:0000313" key="5">
    <source>
        <dbReference type="Proteomes" id="UP001054252"/>
    </source>
</evidence>
<dbReference type="Proteomes" id="UP001054252">
    <property type="component" value="Unassembled WGS sequence"/>
</dbReference>
<keyword evidence="5" id="KW-1185">Reference proteome</keyword>
<dbReference type="FunFam" id="2.60.210.10:FF:000005">
    <property type="entry name" value="Ubiquitin carboxyl-terminal hydrolase 13"/>
    <property type="match status" value="1"/>
</dbReference>
<dbReference type="PANTHER" id="PTHR46236">
    <property type="entry name" value="TRAF-LIKE SUPERFAMILY PROTEIN"/>
    <property type="match status" value="1"/>
</dbReference>
<dbReference type="Pfam" id="PF22486">
    <property type="entry name" value="MATH_2"/>
    <property type="match status" value="1"/>
</dbReference>
<evidence type="ECO:0000256" key="2">
    <source>
        <dbReference type="SAM" id="Coils"/>
    </source>
</evidence>
<dbReference type="SMART" id="SM00061">
    <property type="entry name" value="MATH"/>
    <property type="match status" value="1"/>
</dbReference>
<dbReference type="SUPFAM" id="SSF49599">
    <property type="entry name" value="TRAF domain-like"/>
    <property type="match status" value="1"/>
</dbReference>
<dbReference type="InterPro" id="IPR002083">
    <property type="entry name" value="MATH/TRAF_dom"/>
</dbReference>
<dbReference type="PROSITE" id="PS50144">
    <property type="entry name" value="MATH"/>
    <property type="match status" value="1"/>
</dbReference>
<evidence type="ECO:0000313" key="4">
    <source>
        <dbReference type="EMBL" id="GKV22507.1"/>
    </source>
</evidence>
<dbReference type="CDD" id="cd00121">
    <property type="entry name" value="MATH"/>
    <property type="match status" value="1"/>
</dbReference>